<dbReference type="InterPro" id="IPR013783">
    <property type="entry name" value="Ig-like_fold"/>
</dbReference>
<protein>
    <submittedName>
        <fullName evidence="6">Glycoside hydrolase family 3 C-terminal domain-containing protein</fullName>
    </submittedName>
</protein>
<dbReference type="InterPro" id="IPR008964">
    <property type="entry name" value="Invasin/intimin_cell_adhesion"/>
</dbReference>
<dbReference type="PROSITE" id="PS51318">
    <property type="entry name" value="TAT"/>
    <property type="match status" value="1"/>
</dbReference>
<dbReference type="InterPro" id="IPR044993">
    <property type="entry name" value="BXL"/>
</dbReference>
<reference evidence="6 7" key="1">
    <citation type="submission" date="2024-09" db="EMBL/GenBank/DDBJ databases">
        <authorList>
            <person name="Sun Q."/>
            <person name="Mori K."/>
        </authorList>
    </citation>
    <scope>NUCLEOTIDE SEQUENCE [LARGE SCALE GENOMIC DNA]</scope>
    <source>
        <strain evidence="6 7">TBRC 1432</strain>
    </source>
</reference>
<feature type="domain" description="Fibronectin type III-like" evidence="5">
    <location>
        <begin position="718"/>
        <end position="791"/>
    </location>
</feature>
<dbReference type="InterPro" id="IPR002772">
    <property type="entry name" value="Glyco_hydro_3_C"/>
</dbReference>
<feature type="signal peptide" evidence="4">
    <location>
        <begin position="1"/>
        <end position="30"/>
    </location>
</feature>
<name>A0ABV6MNH7_9PSEU</name>
<evidence type="ECO:0000256" key="2">
    <source>
        <dbReference type="ARBA" id="ARBA00022729"/>
    </source>
</evidence>
<dbReference type="Pfam" id="PF10633">
    <property type="entry name" value="NPCBM_assoc"/>
    <property type="match status" value="1"/>
</dbReference>
<dbReference type="Pfam" id="PF01915">
    <property type="entry name" value="Glyco_hydro_3_C"/>
    <property type="match status" value="1"/>
</dbReference>
<dbReference type="Pfam" id="PF00933">
    <property type="entry name" value="Glyco_hydro_3"/>
    <property type="match status" value="1"/>
</dbReference>
<dbReference type="InterPro" id="IPR036881">
    <property type="entry name" value="Glyco_hydro_3_C_sf"/>
</dbReference>
<dbReference type="Proteomes" id="UP001589810">
    <property type="component" value="Unassembled WGS sequence"/>
</dbReference>
<dbReference type="SMART" id="SM01217">
    <property type="entry name" value="Fn3_like"/>
    <property type="match status" value="1"/>
</dbReference>
<evidence type="ECO:0000313" key="6">
    <source>
        <dbReference type="EMBL" id="MFC0541836.1"/>
    </source>
</evidence>
<feature type="chain" id="PRO_5045179761" evidence="4">
    <location>
        <begin position="31"/>
        <end position="1218"/>
    </location>
</feature>
<comment type="caution">
    <text evidence="6">The sequence shown here is derived from an EMBL/GenBank/DDBJ whole genome shotgun (WGS) entry which is preliminary data.</text>
</comment>
<dbReference type="PANTHER" id="PTHR42721:SF3">
    <property type="entry name" value="BETA-D-XYLOSIDASE 5-RELATED"/>
    <property type="match status" value="1"/>
</dbReference>
<gene>
    <name evidence="6" type="ORF">ACFFH7_10105</name>
</gene>
<dbReference type="SUPFAM" id="SSF49373">
    <property type="entry name" value="Invasin/intimin cell-adhesion fragments"/>
    <property type="match status" value="1"/>
</dbReference>
<keyword evidence="3 6" id="KW-0378">Hydrolase</keyword>
<dbReference type="InterPro" id="IPR026891">
    <property type="entry name" value="Fn3-like"/>
</dbReference>
<dbReference type="InterPro" id="IPR036962">
    <property type="entry name" value="Glyco_hydro_3_N_sf"/>
</dbReference>
<dbReference type="InterPro" id="IPR018905">
    <property type="entry name" value="A-galactase_NEW3"/>
</dbReference>
<dbReference type="InterPro" id="IPR006311">
    <property type="entry name" value="TAT_signal"/>
</dbReference>
<proteinExistence type="inferred from homology"/>
<sequence>MSYRRRARLNAACLLVATMTAATLVPSAWADGPAAPGASAVPIYRDTHHSFAERAADLVSRMTLGEKVLQLHTNSAPAIPRLGVQQYTYWSEGQHGLNTLGANTDHGTVGGGVHATSFPTNLASTMSWDPDLVYQETTAISDEARGMLDKSLWGAGQNNIGPDRNGYGSLTYWAPTVNMDRDPRWGRTDEAFGEDPFLVGRMAGAFVNGYQGQTPSGQPMTPYLKVAATAKHYALNDVENDRHADSSDTTDANLRDYYTAQFRDLIQNAHVSGLMTSYNAINGTPAPADTYTANELAQRTYGFDGYTTSDCGAVGDVYAPGSHNWAPPGWTTATATGATQWTNTATGQQVSGAAGGQAYALRAGTELNCTGAEDTLANIQEAIKAGVLSEGVIDDALVHLFTLRMRTGEFDPPGQVAYTKISKDQIQSPEHQALAAKVAANSVALLKNDLVSGTNSPLLPADPSKLGTVVVVGDLAGKVTLGDYSGEPALQVDAAQGITAAVKAANPGATVTFDACGTSTGTTTAASCSAATLAAIKTADLVVVFVGTDTSVATEGKDRGSIAMPGNYGSLISQVAAVGNPRTALAIQAGGPVALDNVKGAFPAIVFSAYNGESQGTALADVLFGKQNPSARLDFTWYADDTQLPDLKNYGLTPSQTGGIGRTYQYFTGTPTFPFGYGLSYTSFGYSHVRTDDRSVDADGRVTVHVDVTNTGHTAGATVAQLYASTPFTVPGVELPRERLAGFQKTKVLAPGQTQHLAISVRVSDLAFWDESKHRDVVYDGSYRFGVGTDADHIVGASTVRVTGAITPRTRYVTVQPDQVVFAPGQSIDLAGKNPWIADDTAQAAQHVPADHIVEAVNNDQSLVDLTHTKVSYRSSDPRVAEVSRTGKVTMVAPGVATISATVNGVTGSTPVVVKQPFTLNAPAQVQPGMTYTVSTTLPNPAGARPLRDVALTLTVPTDWTAKATSPSTFATVAAGQTVSTTWQVGVPASAQPGKFDVSAQAAFTSVNGRASSVDATTVLLPHAPYPSLPSAFNNVGISDDASPGSGNLDGGNASFSAQALAAATPSLTPGATFTHDGLTFTWPDAQPGSQDNVVAGGAGGGQTIAIAGSGHTLGLIGTGDYGSPSGTATVTYTDGTTESHTVSFADWWANAATGGDILTTLPYLNNSSGRLDQRVSLYYAPIPLQAGKTVRYVTLPDISDGAPSGTAAMHIFSIAIG</sequence>
<dbReference type="InterPro" id="IPR001764">
    <property type="entry name" value="Glyco_hydro_3_N"/>
</dbReference>
<organism evidence="6 7">
    <name type="scientific">Kutzneria chonburiensis</name>
    <dbReference type="NCBI Taxonomy" id="1483604"/>
    <lineage>
        <taxon>Bacteria</taxon>
        <taxon>Bacillati</taxon>
        <taxon>Actinomycetota</taxon>
        <taxon>Actinomycetes</taxon>
        <taxon>Pseudonocardiales</taxon>
        <taxon>Pseudonocardiaceae</taxon>
        <taxon>Kutzneria</taxon>
    </lineage>
</organism>
<dbReference type="EMBL" id="JBHLUD010000002">
    <property type="protein sequence ID" value="MFC0541836.1"/>
    <property type="molecule type" value="Genomic_DNA"/>
</dbReference>
<evidence type="ECO:0000256" key="1">
    <source>
        <dbReference type="ARBA" id="ARBA00005336"/>
    </source>
</evidence>
<dbReference type="PANTHER" id="PTHR42721">
    <property type="entry name" value="SUGAR HYDROLASE-RELATED"/>
    <property type="match status" value="1"/>
</dbReference>
<dbReference type="InterPro" id="IPR017853">
    <property type="entry name" value="GH"/>
</dbReference>
<dbReference type="Gene3D" id="3.40.50.1700">
    <property type="entry name" value="Glycoside hydrolase family 3 C-terminal domain"/>
    <property type="match status" value="1"/>
</dbReference>
<comment type="similarity">
    <text evidence="1">Belongs to the glycosyl hydrolase 3 family.</text>
</comment>
<dbReference type="Pfam" id="PF14310">
    <property type="entry name" value="Fn3-like"/>
    <property type="match status" value="1"/>
</dbReference>
<evidence type="ECO:0000256" key="3">
    <source>
        <dbReference type="ARBA" id="ARBA00022801"/>
    </source>
</evidence>
<dbReference type="Pfam" id="PF02368">
    <property type="entry name" value="Big_2"/>
    <property type="match status" value="1"/>
</dbReference>
<keyword evidence="7" id="KW-1185">Reference proteome</keyword>
<dbReference type="Gene3D" id="2.60.40.1080">
    <property type="match status" value="1"/>
</dbReference>
<keyword evidence="2 4" id="KW-0732">Signal</keyword>
<evidence type="ECO:0000259" key="5">
    <source>
        <dbReference type="SMART" id="SM01217"/>
    </source>
</evidence>
<accession>A0ABV6MNH7</accession>
<dbReference type="SUPFAM" id="SSF51445">
    <property type="entry name" value="(Trans)glycosidases"/>
    <property type="match status" value="1"/>
</dbReference>
<evidence type="ECO:0000256" key="4">
    <source>
        <dbReference type="SAM" id="SignalP"/>
    </source>
</evidence>
<dbReference type="InterPro" id="IPR003343">
    <property type="entry name" value="Big_2"/>
</dbReference>
<evidence type="ECO:0000313" key="7">
    <source>
        <dbReference type="Proteomes" id="UP001589810"/>
    </source>
</evidence>
<dbReference type="Gene3D" id="2.60.40.10">
    <property type="entry name" value="Immunoglobulins"/>
    <property type="match status" value="1"/>
</dbReference>
<dbReference type="RefSeq" id="WP_273942130.1">
    <property type="nucleotide sequence ID" value="NZ_CP097263.1"/>
</dbReference>
<dbReference type="SUPFAM" id="SSF52279">
    <property type="entry name" value="Beta-D-glucan exohydrolase, C-terminal domain"/>
    <property type="match status" value="1"/>
</dbReference>
<dbReference type="GO" id="GO:0016787">
    <property type="term" value="F:hydrolase activity"/>
    <property type="evidence" value="ECO:0007669"/>
    <property type="project" value="UniProtKB-KW"/>
</dbReference>
<dbReference type="Gene3D" id="3.20.20.300">
    <property type="entry name" value="Glycoside hydrolase, family 3, N-terminal domain"/>
    <property type="match status" value="1"/>
</dbReference>